<reference evidence="6" key="1">
    <citation type="submission" date="2021-02" db="EMBL/GenBank/DDBJ databases">
        <title>Natrosporangium hydrolyticum gen. nov., sp. nov, a haloalkaliphilic actinobacterium from a soda solonchak soil.</title>
        <authorList>
            <person name="Sorokin D.Y."/>
            <person name="Khijniak T.V."/>
            <person name="Zakharycheva A.P."/>
            <person name="Boueva O.V."/>
            <person name="Ariskina E.V."/>
            <person name="Hahnke R.L."/>
            <person name="Bunk B."/>
            <person name="Sproer C."/>
            <person name="Schumann P."/>
            <person name="Evtushenko L.I."/>
            <person name="Kublanov I.V."/>
        </authorList>
    </citation>
    <scope>NUCLEOTIDE SEQUENCE</scope>
    <source>
        <strain evidence="6">DSM 106523</strain>
    </source>
</reference>
<organism evidence="6 7">
    <name type="scientific">Natronosporangium hydrolyticum</name>
    <dbReference type="NCBI Taxonomy" id="2811111"/>
    <lineage>
        <taxon>Bacteria</taxon>
        <taxon>Bacillati</taxon>
        <taxon>Actinomycetota</taxon>
        <taxon>Actinomycetes</taxon>
        <taxon>Micromonosporales</taxon>
        <taxon>Micromonosporaceae</taxon>
        <taxon>Natronosporangium</taxon>
    </lineage>
</organism>
<dbReference type="GO" id="GO:0016757">
    <property type="term" value="F:glycosyltransferase activity"/>
    <property type="evidence" value="ECO:0007669"/>
    <property type="project" value="UniProtKB-KW"/>
</dbReference>
<evidence type="ECO:0000313" key="7">
    <source>
        <dbReference type="Proteomes" id="UP000662857"/>
    </source>
</evidence>
<evidence type="ECO:0000256" key="1">
    <source>
        <dbReference type="ARBA" id="ARBA00006739"/>
    </source>
</evidence>
<name>A0A895YLU1_9ACTN</name>
<evidence type="ECO:0000256" key="3">
    <source>
        <dbReference type="ARBA" id="ARBA00022679"/>
    </source>
</evidence>
<keyword evidence="7" id="KW-1185">Reference proteome</keyword>
<keyword evidence="4" id="KW-0472">Membrane</keyword>
<evidence type="ECO:0000256" key="2">
    <source>
        <dbReference type="ARBA" id="ARBA00022676"/>
    </source>
</evidence>
<dbReference type="KEGG" id="nhy:JQS43_09295"/>
<dbReference type="InterPro" id="IPR029044">
    <property type="entry name" value="Nucleotide-diphossugar_trans"/>
</dbReference>
<dbReference type="PANTHER" id="PTHR43630:SF1">
    <property type="entry name" value="POLY-BETA-1,6-N-ACETYL-D-GLUCOSAMINE SYNTHASE"/>
    <property type="match status" value="1"/>
</dbReference>
<dbReference type="PANTHER" id="PTHR43630">
    <property type="entry name" value="POLY-BETA-1,6-N-ACETYL-D-GLUCOSAMINE SYNTHASE"/>
    <property type="match status" value="1"/>
</dbReference>
<comment type="similarity">
    <text evidence="1">Belongs to the glycosyltransferase 2 family.</text>
</comment>
<dbReference type="Pfam" id="PF00535">
    <property type="entry name" value="Glycos_transf_2"/>
    <property type="match status" value="1"/>
</dbReference>
<keyword evidence="4" id="KW-1133">Transmembrane helix</keyword>
<dbReference type="Pfam" id="PF13641">
    <property type="entry name" value="Glyco_tranf_2_3"/>
    <property type="match status" value="1"/>
</dbReference>
<accession>A0A895YLU1</accession>
<evidence type="ECO:0000259" key="5">
    <source>
        <dbReference type="Pfam" id="PF00535"/>
    </source>
</evidence>
<keyword evidence="2" id="KW-0328">Glycosyltransferase</keyword>
<dbReference type="Gene3D" id="3.90.550.10">
    <property type="entry name" value="Spore Coat Polysaccharide Biosynthesis Protein SpsA, Chain A"/>
    <property type="match status" value="1"/>
</dbReference>
<dbReference type="AlphaFoldDB" id="A0A895YLU1"/>
<gene>
    <name evidence="6" type="ORF">JQS43_09295</name>
</gene>
<evidence type="ECO:0000313" key="6">
    <source>
        <dbReference type="EMBL" id="QSB16449.1"/>
    </source>
</evidence>
<feature type="domain" description="Glycosyltransferase 2-like" evidence="5">
    <location>
        <begin position="59"/>
        <end position="101"/>
    </location>
</feature>
<proteinExistence type="inferred from homology"/>
<dbReference type="RefSeq" id="WP_239678665.1">
    <property type="nucleotide sequence ID" value="NZ_CP070499.1"/>
</dbReference>
<dbReference type="EMBL" id="CP070499">
    <property type="protein sequence ID" value="QSB16449.1"/>
    <property type="molecule type" value="Genomic_DNA"/>
</dbReference>
<feature type="transmembrane region" description="Helical" evidence="4">
    <location>
        <begin position="6"/>
        <end position="25"/>
    </location>
</feature>
<sequence length="464" mass="51166">MTTALLVIVIIVLSTFLVTNGIYLLNSILAARKLRDISRELRRSTAPEAFASQLTPGVSILVPTRNEEAAIVDTVQSLLALRYPRFEVIVVEGGSTDSTRQRLIDEFELVPAQRASRDAIPTGPVGPCFLSSRYPDLWLMCKPEAGKADALNAGVNAARYPYFATVDGDAILEPEALLRAMQPVLADPSVIGSGGMVRAVNGSVVEHGRVVTVGFPDTYVSGLQIAEYFRSFLLMRTPLSGADSVLIISGAFGLFRRDLVEQVGGYYTETAADDVEIVIHLYRFARETGRRSRIVFLPDPVCWTEVPDTLSGLLRQRRRWHRGLAEAIWRHRRVVFRPSYGRLGCYAMPYLLLELLGPPVEVLAWVTVIVGALLGVLSLPVFLLFLAVSISLSISGSLAALTLAEADYRRHAPGPETSRLVTYALSETFGYRQLVSVACLAGLIDFVRGRRYYTQPTRRGHTRR</sequence>
<dbReference type="InterPro" id="IPR001173">
    <property type="entry name" value="Glyco_trans_2-like"/>
</dbReference>
<dbReference type="SUPFAM" id="SSF53448">
    <property type="entry name" value="Nucleotide-diphospho-sugar transferases"/>
    <property type="match status" value="1"/>
</dbReference>
<dbReference type="Proteomes" id="UP000662857">
    <property type="component" value="Chromosome"/>
</dbReference>
<keyword evidence="4" id="KW-0812">Transmembrane</keyword>
<protein>
    <submittedName>
        <fullName evidence="6">Glycosyltransferase family 2 protein</fullName>
    </submittedName>
</protein>
<keyword evidence="3" id="KW-0808">Transferase</keyword>
<dbReference type="CDD" id="cd06423">
    <property type="entry name" value="CESA_like"/>
    <property type="match status" value="1"/>
</dbReference>
<evidence type="ECO:0000256" key="4">
    <source>
        <dbReference type="SAM" id="Phobius"/>
    </source>
</evidence>